<dbReference type="PANTHER" id="PTHR46306:SF1">
    <property type="entry name" value="BTB_POZ DOMAIN-CONTAINING PROTEIN 9"/>
    <property type="match status" value="1"/>
</dbReference>
<dbReference type="SMART" id="SM00225">
    <property type="entry name" value="BTB"/>
    <property type="match status" value="2"/>
</dbReference>
<evidence type="ECO:0000313" key="3">
    <source>
        <dbReference type="Proteomes" id="UP000232722"/>
    </source>
</evidence>
<dbReference type="SUPFAM" id="SSF54695">
    <property type="entry name" value="POZ domain"/>
    <property type="match status" value="2"/>
</dbReference>
<dbReference type="Gene3D" id="3.30.710.10">
    <property type="entry name" value="Potassium Channel Kv1.1, Chain A"/>
    <property type="match status" value="2"/>
</dbReference>
<dbReference type="InterPro" id="IPR011333">
    <property type="entry name" value="SKP1/BTB/POZ_sf"/>
</dbReference>
<dbReference type="InterPro" id="IPR000210">
    <property type="entry name" value="BTB/POZ_dom"/>
</dbReference>
<dbReference type="VEuPathDB" id="FungiDB:FUN_006690"/>
<dbReference type="VEuPathDB" id="FungiDB:RhiirA1_472759"/>
<sequence>MTRGYSLEKDLNLLINNPKYSDIEILCEDEKKLYGCRAILAARSEVFDRLLYNGMKENLQDFIMKTFKNTLEKNCDENYSPELLSKLAEKIPLTEDNILLNLLVEAVAIIPLNTIEFGRLSITGLKYLLSCTHEKEETPFATPEYEVFRYGTILAAKQVLNEAYITLMEQLLILEQIRQENPVQIENKIFVSHQKVAKELEPLVKLIDFRRIKGQILVNIIEPLGITPIEIILNDNGTVVYALNNSNLYKSVSAKVVLGNKGVFEWDVIIEKSCTSAAVGVCASENFNYETWAGNQTTGWVLGSIGYCCNFGNYIENYCPLFGDGTKITVHLDMNKELALLQSMEQNIRNDIEILCNEKKLYGCRMILATKSEMFGKLLYYRMKEDSEPKISFPTINSSVMGTILEYFYTGSIKDETLTKYNIIEPFDAADCFQLLDLQKSVFINNLEKNYTNNYLQNYCNF</sequence>
<feature type="domain" description="BTB" evidence="1">
    <location>
        <begin position="350"/>
        <end position="417"/>
    </location>
</feature>
<reference evidence="2 3" key="1">
    <citation type="submission" date="2016-04" db="EMBL/GenBank/DDBJ databases">
        <title>Genome analyses suggest a sexual origin of heterokaryosis in a supposedly ancient asexual fungus.</title>
        <authorList>
            <person name="Ropars J."/>
            <person name="Sedzielewska K."/>
            <person name="Noel J."/>
            <person name="Charron P."/>
            <person name="Farinelli L."/>
            <person name="Marton T."/>
            <person name="Kruger M."/>
            <person name="Pelin A."/>
            <person name="Brachmann A."/>
            <person name="Corradi N."/>
        </authorList>
    </citation>
    <scope>NUCLEOTIDE SEQUENCE [LARGE SCALE GENOMIC DNA]</scope>
    <source>
        <strain evidence="2 3">A5</strain>
    </source>
</reference>
<dbReference type="CDD" id="cd18186">
    <property type="entry name" value="BTB_POZ_ZBTB_KLHL-like"/>
    <property type="match status" value="1"/>
</dbReference>
<comment type="caution">
    <text evidence="2">The sequence shown here is derived from an EMBL/GenBank/DDBJ whole genome shotgun (WGS) entry which is preliminary data.</text>
</comment>
<dbReference type="PROSITE" id="PS50097">
    <property type="entry name" value="BTB"/>
    <property type="match status" value="2"/>
</dbReference>
<dbReference type="InterPro" id="IPR052407">
    <property type="entry name" value="BTB_POZ_domain_cont_9"/>
</dbReference>
<dbReference type="Proteomes" id="UP000232722">
    <property type="component" value="Unassembled WGS sequence"/>
</dbReference>
<protein>
    <recommendedName>
        <fullName evidence="1">BTB domain-containing protein</fullName>
    </recommendedName>
</protein>
<dbReference type="GO" id="GO:0005737">
    <property type="term" value="C:cytoplasm"/>
    <property type="evidence" value="ECO:0007669"/>
    <property type="project" value="TreeGrafter"/>
</dbReference>
<name>A0A2N0NWI9_9GLOM</name>
<dbReference type="SUPFAM" id="SSF49899">
    <property type="entry name" value="Concanavalin A-like lectins/glucanases"/>
    <property type="match status" value="1"/>
</dbReference>
<evidence type="ECO:0000259" key="1">
    <source>
        <dbReference type="PROSITE" id="PS50097"/>
    </source>
</evidence>
<dbReference type="Pfam" id="PF00651">
    <property type="entry name" value="BTB"/>
    <property type="match status" value="2"/>
</dbReference>
<dbReference type="AlphaFoldDB" id="A0A2N0NWI9"/>
<dbReference type="PANTHER" id="PTHR46306">
    <property type="entry name" value="BTB/POZ DOMAIN-CONTAINING PROTEIN 9"/>
    <property type="match status" value="1"/>
</dbReference>
<organism evidence="2 3">
    <name type="scientific">Rhizophagus irregularis</name>
    <dbReference type="NCBI Taxonomy" id="588596"/>
    <lineage>
        <taxon>Eukaryota</taxon>
        <taxon>Fungi</taxon>
        <taxon>Fungi incertae sedis</taxon>
        <taxon>Mucoromycota</taxon>
        <taxon>Glomeromycotina</taxon>
        <taxon>Glomeromycetes</taxon>
        <taxon>Glomerales</taxon>
        <taxon>Glomeraceae</taxon>
        <taxon>Rhizophagus</taxon>
    </lineage>
</organism>
<accession>A0A2N0NWI9</accession>
<evidence type="ECO:0000313" key="2">
    <source>
        <dbReference type="EMBL" id="PKB98933.1"/>
    </source>
</evidence>
<dbReference type="VEuPathDB" id="FungiDB:RhiirFUN_001572"/>
<reference evidence="2 3" key="2">
    <citation type="submission" date="2017-09" db="EMBL/GenBank/DDBJ databases">
        <title>Extensive intraspecific genome diversity in a model arbuscular mycorrhizal fungus.</title>
        <authorList>
            <person name="Chen E.C."/>
            <person name="Morin E."/>
            <person name="Beaudet D."/>
            <person name="Noel J."/>
            <person name="Ndikumana S."/>
            <person name="Charron P."/>
            <person name="St-Onge C."/>
            <person name="Giorgi J."/>
            <person name="Grigoriev I.V."/>
            <person name="Roux C."/>
            <person name="Martin F.M."/>
            <person name="Corradi N."/>
        </authorList>
    </citation>
    <scope>NUCLEOTIDE SEQUENCE [LARGE SCALE GENOMIC DNA]</scope>
    <source>
        <strain evidence="2 3">A5</strain>
    </source>
</reference>
<dbReference type="InterPro" id="IPR013320">
    <property type="entry name" value="ConA-like_dom_sf"/>
</dbReference>
<dbReference type="EMBL" id="LLXJ01002412">
    <property type="protein sequence ID" value="PKB98933.1"/>
    <property type="molecule type" value="Genomic_DNA"/>
</dbReference>
<gene>
    <name evidence="2" type="ORF">RhiirA5_430572</name>
</gene>
<dbReference type="VEuPathDB" id="FungiDB:FUN_006283"/>
<feature type="domain" description="BTB" evidence="1">
    <location>
        <begin position="21"/>
        <end position="72"/>
    </location>
</feature>
<proteinExistence type="predicted"/>